<gene>
    <name evidence="1" type="ORF">S01H4_25326</name>
</gene>
<reference evidence="1" key="1">
    <citation type="journal article" date="2014" name="Front. Microbiol.">
        <title>High frequency of phylogenetically diverse reductive dehalogenase-homologous genes in deep subseafloor sedimentary metagenomes.</title>
        <authorList>
            <person name="Kawai M."/>
            <person name="Futagami T."/>
            <person name="Toyoda A."/>
            <person name="Takaki Y."/>
            <person name="Nishi S."/>
            <person name="Hori S."/>
            <person name="Arai W."/>
            <person name="Tsubouchi T."/>
            <person name="Morono Y."/>
            <person name="Uchiyama I."/>
            <person name="Ito T."/>
            <person name="Fujiyama A."/>
            <person name="Inagaki F."/>
            <person name="Takami H."/>
        </authorList>
    </citation>
    <scope>NUCLEOTIDE SEQUENCE</scope>
    <source>
        <strain evidence="1">Expedition CK06-06</strain>
    </source>
</reference>
<evidence type="ECO:0000313" key="1">
    <source>
        <dbReference type="EMBL" id="GAG76320.1"/>
    </source>
</evidence>
<proteinExistence type="predicted"/>
<sequence>ADLNSELRIGSGTLGAGVSVDVEDALGMESSMSVFRADALYRFGRSRRHQVDFTYYDFRRDATQKIGIVTDIINCEVK</sequence>
<name>X1A2L7_9ZZZZ</name>
<accession>X1A2L7</accession>
<protein>
    <submittedName>
        <fullName evidence="1">Uncharacterized protein</fullName>
    </submittedName>
</protein>
<feature type="non-terminal residue" evidence="1">
    <location>
        <position position="1"/>
    </location>
</feature>
<dbReference type="AlphaFoldDB" id="X1A2L7"/>
<organism evidence="1">
    <name type="scientific">marine sediment metagenome</name>
    <dbReference type="NCBI Taxonomy" id="412755"/>
    <lineage>
        <taxon>unclassified sequences</taxon>
        <taxon>metagenomes</taxon>
        <taxon>ecological metagenomes</taxon>
    </lineage>
</organism>
<dbReference type="EMBL" id="BART01012034">
    <property type="protein sequence ID" value="GAG76320.1"/>
    <property type="molecule type" value="Genomic_DNA"/>
</dbReference>
<comment type="caution">
    <text evidence="1">The sequence shown here is derived from an EMBL/GenBank/DDBJ whole genome shotgun (WGS) entry which is preliminary data.</text>
</comment>